<protein>
    <submittedName>
        <fullName evidence="2">Uncharacterized protein</fullName>
    </submittedName>
</protein>
<keyword evidence="3" id="KW-1185">Reference proteome</keyword>
<dbReference type="EMBL" id="CAJOBZ010000002">
    <property type="protein sequence ID" value="CAF4761419.1"/>
    <property type="molecule type" value="Genomic_DNA"/>
</dbReference>
<evidence type="ECO:0000313" key="2">
    <source>
        <dbReference type="EMBL" id="CAF4761419.1"/>
    </source>
</evidence>
<dbReference type="OrthoDB" id="6019202at2759"/>
<name>A0A821M5R5_9NEOP</name>
<sequence length="105" mass="11788">MTYVPVPLLASDINHCAIMFSECDEESPVSIEALVRSPSLPIHSSSNHATSLWTIVMRLQNEIKTLRLDVKNLQLQLNEEKQERTLAIAALQSKNILKDAKESKC</sequence>
<evidence type="ECO:0000313" key="3">
    <source>
        <dbReference type="Proteomes" id="UP000663880"/>
    </source>
</evidence>
<gene>
    <name evidence="2" type="ORF">PMACD_LOCUS1325</name>
</gene>
<accession>A0A821M5R5</accession>
<keyword evidence="1" id="KW-0175">Coiled coil</keyword>
<organism evidence="2 3">
    <name type="scientific">Pieris macdunnoughi</name>
    <dbReference type="NCBI Taxonomy" id="345717"/>
    <lineage>
        <taxon>Eukaryota</taxon>
        <taxon>Metazoa</taxon>
        <taxon>Ecdysozoa</taxon>
        <taxon>Arthropoda</taxon>
        <taxon>Hexapoda</taxon>
        <taxon>Insecta</taxon>
        <taxon>Pterygota</taxon>
        <taxon>Neoptera</taxon>
        <taxon>Endopterygota</taxon>
        <taxon>Lepidoptera</taxon>
        <taxon>Glossata</taxon>
        <taxon>Ditrysia</taxon>
        <taxon>Papilionoidea</taxon>
        <taxon>Pieridae</taxon>
        <taxon>Pierinae</taxon>
        <taxon>Pieris</taxon>
    </lineage>
</organism>
<proteinExistence type="predicted"/>
<dbReference type="Proteomes" id="UP000663880">
    <property type="component" value="Unassembled WGS sequence"/>
</dbReference>
<reference evidence="2" key="1">
    <citation type="submission" date="2021-02" db="EMBL/GenBank/DDBJ databases">
        <authorList>
            <person name="Steward A R."/>
        </authorList>
    </citation>
    <scope>NUCLEOTIDE SEQUENCE</scope>
</reference>
<evidence type="ECO:0000256" key="1">
    <source>
        <dbReference type="SAM" id="Coils"/>
    </source>
</evidence>
<comment type="caution">
    <text evidence="2">The sequence shown here is derived from an EMBL/GenBank/DDBJ whole genome shotgun (WGS) entry which is preliminary data.</text>
</comment>
<feature type="coiled-coil region" evidence="1">
    <location>
        <begin position="56"/>
        <end position="90"/>
    </location>
</feature>
<dbReference type="AlphaFoldDB" id="A0A821M5R5"/>